<dbReference type="Pfam" id="PF12697">
    <property type="entry name" value="Abhydrolase_6"/>
    <property type="match status" value="1"/>
</dbReference>
<organism evidence="2 3">
    <name type="scientific">Microbulbifer epialgicus</name>
    <dbReference type="NCBI Taxonomy" id="393907"/>
    <lineage>
        <taxon>Bacteria</taxon>
        <taxon>Pseudomonadati</taxon>
        <taxon>Pseudomonadota</taxon>
        <taxon>Gammaproteobacteria</taxon>
        <taxon>Cellvibrionales</taxon>
        <taxon>Microbulbiferaceae</taxon>
        <taxon>Microbulbifer</taxon>
    </lineage>
</organism>
<evidence type="ECO:0000313" key="3">
    <source>
        <dbReference type="Proteomes" id="UP001569428"/>
    </source>
</evidence>
<protein>
    <submittedName>
        <fullName evidence="2">Alpha/beta fold hydrolase</fullName>
    </submittedName>
</protein>
<dbReference type="EMBL" id="JBGMEK010000005">
    <property type="protein sequence ID" value="MFA0810054.1"/>
    <property type="molecule type" value="Genomic_DNA"/>
</dbReference>
<dbReference type="InterPro" id="IPR000073">
    <property type="entry name" value="AB_hydrolase_1"/>
</dbReference>
<keyword evidence="2" id="KW-0378">Hydrolase</keyword>
<sequence>MATFVLVHGAWQGGWCWKRVATILRQSGHEVFTPTLTGLGERAHLLDDQIDLDTHIQDVLGVIYCEELSNIVLCGHSYGGVVITGVADKLSERICSLVYLDALVPANGKNVLDLLPTETVSGFRENVKTKGAGFRVTPAPAKDFGVNIHDRAWVDRRCVDHPFKTFVQPIRLEGAWKNVPQHLYIYATGWSPGIGRPFFKKAEQASAWDTISLPCGHDVMIDMPEELAQILIASF</sequence>
<dbReference type="PANTHER" id="PTHR37017">
    <property type="entry name" value="AB HYDROLASE-1 DOMAIN-CONTAINING PROTEIN-RELATED"/>
    <property type="match status" value="1"/>
</dbReference>
<dbReference type="RefSeq" id="WP_371837667.1">
    <property type="nucleotide sequence ID" value="NZ_JBGMEK010000005.1"/>
</dbReference>
<dbReference type="Gene3D" id="3.40.50.1820">
    <property type="entry name" value="alpha/beta hydrolase"/>
    <property type="match status" value="1"/>
</dbReference>
<dbReference type="InterPro" id="IPR029058">
    <property type="entry name" value="AB_hydrolase_fold"/>
</dbReference>
<keyword evidence="3" id="KW-1185">Reference proteome</keyword>
<name>A0ABV4NWC7_9GAMM</name>
<evidence type="ECO:0000259" key="1">
    <source>
        <dbReference type="Pfam" id="PF12697"/>
    </source>
</evidence>
<dbReference type="PANTHER" id="PTHR37017:SF11">
    <property type="entry name" value="ESTERASE_LIPASE_THIOESTERASE DOMAIN-CONTAINING PROTEIN"/>
    <property type="match status" value="1"/>
</dbReference>
<dbReference type="GO" id="GO:0016787">
    <property type="term" value="F:hydrolase activity"/>
    <property type="evidence" value="ECO:0007669"/>
    <property type="project" value="UniProtKB-KW"/>
</dbReference>
<comment type="caution">
    <text evidence="2">The sequence shown here is derived from an EMBL/GenBank/DDBJ whole genome shotgun (WGS) entry which is preliminary data.</text>
</comment>
<proteinExistence type="predicted"/>
<reference evidence="2 3" key="1">
    <citation type="submission" date="2024-08" db="EMBL/GenBank/DDBJ databases">
        <authorList>
            <person name="Ishaq N."/>
        </authorList>
    </citation>
    <scope>NUCLEOTIDE SEQUENCE [LARGE SCALE GENOMIC DNA]</scope>
    <source>
        <strain evidence="2 3">DSM 18651</strain>
    </source>
</reference>
<gene>
    <name evidence="2" type="ORF">ACCI49_03905</name>
</gene>
<dbReference type="Proteomes" id="UP001569428">
    <property type="component" value="Unassembled WGS sequence"/>
</dbReference>
<dbReference type="SUPFAM" id="SSF53474">
    <property type="entry name" value="alpha/beta-Hydrolases"/>
    <property type="match status" value="1"/>
</dbReference>
<accession>A0ABV4NWC7</accession>
<dbReference type="InterPro" id="IPR052897">
    <property type="entry name" value="Sec-Metab_Biosynth_Hydrolase"/>
</dbReference>
<evidence type="ECO:0000313" key="2">
    <source>
        <dbReference type="EMBL" id="MFA0810054.1"/>
    </source>
</evidence>
<feature type="domain" description="AB hydrolase-1" evidence="1">
    <location>
        <begin position="4"/>
        <end position="229"/>
    </location>
</feature>